<dbReference type="EMBL" id="BSSD01000001">
    <property type="protein sequence ID" value="GLW90289.1"/>
    <property type="molecule type" value="Genomic_DNA"/>
</dbReference>
<sequence length="151" mass="16299">MSPRGRLIGPNPAAEALIVRHGPIFDHFAHRWCLKADLPDGSAATTIFDLDPGLSTALIHPAAIPTYSVVLTRTDTRRLNAVCQAAGQTATFTNNGTRLTVTHTPDSITMTSTTRNHQLTLAYRHHTATALALITAELADRMPITQHKAVS</sequence>
<reference evidence="1" key="1">
    <citation type="submission" date="2023-02" db="EMBL/GenBank/DDBJ databases">
        <title>Actinokineospora globicatena NBRC 15670.</title>
        <authorList>
            <person name="Ichikawa N."/>
            <person name="Sato H."/>
            <person name="Tonouchi N."/>
        </authorList>
    </citation>
    <scope>NUCLEOTIDE SEQUENCE</scope>
    <source>
        <strain evidence="1">NBRC 15670</strain>
    </source>
</reference>
<dbReference type="AlphaFoldDB" id="A0A9W6V7U4"/>
<keyword evidence="2" id="KW-1185">Reference proteome</keyword>
<accession>A0A9W6V7U4</accession>
<name>A0A9W6V7U4_9PSEU</name>
<organism evidence="1 2">
    <name type="scientific">Actinokineospora globicatena</name>
    <dbReference type="NCBI Taxonomy" id="103729"/>
    <lineage>
        <taxon>Bacteria</taxon>
        <taxon>Bacillati</taxon>
        <taxon>Actinomycetota</taxon>
        <taxon>Actinomycetes</taxon>
        <taxon>Pseudonocardiales</taxon>
        <taxon>Pseudonocardiaceae</taxon>
        <taxon>Actinokineospora</taxon>
    </lineage>
</organism>
<evidence type="ECO:0000313" key="2">
    <source>
        <dbReference type="Proteomes" id="UP001165042"/>
    </source>
</evidence>
<evidence type="ECO:0000313" key="1">
    <source>
        <dbReference type="EMBL" id="GLW90289.1"/>
    </source>
</evidence>
<protein>
    <submittedName>
        <fullName evidence="1">Uncharacterized protein</fullName>
    </submittedName>
</protein>
<comment type="caution">
    <text evidence="1">The sequence shown here is derived from an EMBL/GenBank/DDBJ whole genome shotgun (WGS) entry which is preliminary data.</text>
</comment>
<gene>
    <name evidence="1" type="ORF">Aglo03_11050</name>
</gene>
<dbReference type="RefSeq" id="WP_285608167.1">
    <property type="nucleotide sequence ID" value="NZ_BSSD01000001.1"/>
</dbReference>
<dbReference type="Proteomes" id="UP001165042">
    <property type="component" value="Unassembled WGS sequence"/>
</dbReference>
<proteinExistence type="predicted"/>